<dbReference type="EMBL" id="JBEYBN010000008">
    <property type="protein sequence ID" value="MEU2266386.1"/>
    <property type="molecule type" value="Genomic_DNA"/>
</dbReference>
<evidence type="ECO:0000313" key="1">
    <source>
        <dbReference type="EMBL" id="MEU2266386.1"/>
    </source>
</evidence>
<accession>A0ABV2XQW1</accession>
<reference evidence="1 2" key="1">
    <citation type="submission" date="2024-06" db="EMBL/GenBank/DDBJ databases">
        <title>The Natural Products Discovery Center: Release of the First 8490 Sequenced Strains for Exploring Actinobacteria Biosynthetic Diversity.</title>
        <authorList>
            <person name="Kalkreuter E."/>
            <person name="Kautsar S.A."/>
            <person name="Yang D."/>
            <person name="Bader C.D."/>
            <person name="Teijaro C.N."/>
            <person name="Fluegel L."/>
            <person name="Davis C.M."/>
            <person name="Simpson J.R."/>
            <person name="Lauterbach L."/>
            <person name="Steele A.D."/>
            <person name="Gui C."/>
            <person name="Meng S."/>
            <person name="Li G."/>
            <person name="Viehrig K."/>
            <person name="Ye F."/>
            <person name="Su P."/>
            <person name="Kiefer A.F."/>
            <person name="Nichols A."/>
            <person name="Cepeda A.J."/>
            <person name="Yan W."/>
            <person name="Fan B."/>
            <person name="Jiang Y."/>
            <person name="Adhikari A."/>
            <person name="Zheng C.-J."/>
            <person name="Schuster L."/>
            <person name="Cowan T.M."/>
            <person name="Smanski M.J."/>
            <person name="Chevrette M.G."/>
            <person name="De Carvalho L.P.S."/>
            <person name="Shen B."/>
        </authorList>
    </citation>
    <scope>NUCLEOTIDE SEQUENCE [LARGE SCALE GENOMIC DNA]</scope>
    <source>
        <strain evidence="1 2">NPDC019583</strain>
    </source>
</reference>
<keyword evidence="2" id="KW-1185">Reference proteome</keyword>
<dbReference type="Proteomes" id="UP001550603">
    <property type="component" value="Unassembled WGS sequence"/>
</dbReference>
<proteinExistence type="predicted"/>
<comment type="caution">
    <text evidence="1">The sequence shown here is derived from an EMBL/GenBank/DDBJ whole genome shotgun (WGS) entry which is preliminary data.</text>
</comment>
<evidence type="ECO:0000313" key="2">
    <source>
        <dbReference type="Proteomes" id="UP001550603"/>
    </source>
</evidence>
<protein>
    <recommendedName>
        <fullName evidence="3">Small CPxCG-related zinc finger protein</fullName>
    </recommendedName>
</protein>
<dbReference type="RefSeq" id="WP_359786620.1">
    <property type="nucleotide sequence ID" value="NZ_JBEYBN010000008.1"/>
</dbReference>
<evidence type="ECO:0008006" key="3">
    <source>
        <dbReference type="Google" id="ProtNLM"/>
    </source>
</evidence>
<gene>
    <name evidence="1" type="ORF">ABZ568_08095</name>
</gene>
<sequence length="73" mass="7985">MTSPPRGSDDGSTADAGRRLVCARCGTSADALTAGPPLTWTCSVEDGIRRYFCETCSRENLRSIEGRLDSDWW</sequence>
<name>A0ABV2XQW1_9ACTN</name>
<organism evidence="1 2">
    <name type="scientific">Streptomyces olindensis</name>
    <dbReference type="NCBI Taxonomy" id="358823"/>
    <lineage>
        <taxon>Bacteria</taxon>
        <taxon>Bacillati</taxon>
        <taxon>Actinomycetota</taxon>
        <taxon>Actinomycetes</taxon>
        <taxon>Kitasatosporales</taxon>
        <taxon>Streptomycetaceae</taxon>
        <taxon>Streptomyces</taxon>
    </lineage>
</organism>